<proteinExistence type="predicted"/>
<dbReference type="InterPro" id="IPR036005">
    <property type="entry name" value="Creatinase/aminopeptidase-like"/>
</dbReference>
<accession>A0A0C9U527</accession>
<reference evidence="2 3" key="1">
    <citation type="submission" date="2014-06" db="EMBL/GenBank/DDBJ databases">
        <title>Evolutionary Origins and Diversification of the Mycorrhizal Mutualists.</title>
        <authorList>
            <consortium name="DOE Joint Genome Institute"/>
            <consortium name="Mycorrhizal Genomics Consortium"/>
            <person name="Kohler A."/>
            <person name="Kuo A."/>
            <person name="Nagy L.G."/>
            <person name="Floudas D."/>
            <person name="Copeland A."/>
            <person name="Barry K.W."/>
            <person name="Cichocki N."/>
            <person name="Veneault-Fourrey C."/>
            <person name="LaButti K."/>
            <person name="Lindquist E.A."/>
            <person name="Lipzen A."/>
            <person name="Lundell T."/>
            <person name="Morin E."/>
            <person name="Murat C."/>
            <person name="Riley R."/>
            <person name="Ohm R."/>
            <person name="Sun H."/>
            <person name="Tunlid A."/>
            <person name="Henrissat B."/>
            <person name="Grigoriev I.V."/>
            <person name="Hibbett D.S."/>
            <person name="Martin F."/>
        </authorList>
    </citation>
    <scope>NUCLEOTIDE SEQUENCE [LARGE SCALE GENOMIC DNA]</scope>
    <source>
        <strain evidence="2 3">SS14</strain>
    </source>
</reference>
<evidence type="ECO:0000313" key="2">
    <source>
        <dbReference type="EMBL" id="KIJ24222.1"/>
    </source>
</evidence>
<dbReference type="OrthoDB" id="9995434at2759"/>
<feature type="non-terminal residue" evidence="2">
    <location>
        <position position="163"/>
    </location>
</feature>
<gene>
    <name evidence="2" type="ORF">M422DRAFT_275048</name>
</gene>
<dbReference type="Pfam" id="PF00557">
    <property type="entry name" value="Peptidase_M24"/>
    <property type="match status" value="1"/>
</dbReference>
<dbReference type="HOGENOM" id="CLU_017266_6_1_1"/>
<dbReference type="Gene3D" id="3.90.230.10">
    <property type="entry name" value="Creatinase/methionine aminopeptidase superfamily"/>
    <property type="match status" value="1"/>
</dbReference>
<dbReference type="PANTHER" id="PTHR46112:SF2">
    <property type="entry name" value="XAA-PRO AMINOPEPTIDASE P-RELATED"/>
    <property type="match status" value="1"/>
</dbReference>
<name>A0A0C9U527_SPHS4</name>
<feature type="domain" description="Peptidase M24" evidence="1">
    <location>
        <begin position="3"/>
        <end position="142"/>
    </location>
</feature>
<keyword evidence="3" id="KW-1185">Reference proteome</keyword>
<dbReference type="InterPro" id="IPR050659">
    <property type="entry name" value="Peptidase_M24B"/>
</dbReference>
<organism evidence="2 3">
    <name type="scientific">Sphaerobolus stellatus (strain SS14)</name>
    <dbReference type="NCBI Taxonomy" id="990650"/>
    <lineage>
        <taxon>Eukaryota</taxon>
        <taxon>Fungi</taxon>
        <taxon>Dikarya</taxon>
        <taxon>Basidiomycota</taxon>
        <taxon>Agaricomycotina</taxon>
        <taxon>Agaricomycetes</taxon>
        <taxon>Phallomycetidae</taxon>
        <taxon>Geastrales</taxon>
        <taxon>Sphaerobolaceae</taxon>
        <taxon>Sphaerobolus</taxon>
    </lineage>
</organism>
<evidence type="ECO:0000259" key="1">
    <source>
        <dbReference type="Pfam" id="PF00557"/>
    </source>
</evidence>
<protein>
    <recommendedName>
        <fullName evidence="1">Peptidase M24 domain-containing protein</fullName>
    </recommendedName>
</protein>
<sequence length="163" mass="17712">PVDRELEAEDFILFDGGGKLHGYTSDITRTFALSVTKLSSEQVKIWKIVHKAQEEALSAAKSGAVTQIVDMVARRIISDAGYGKYFTHRLGHGIGLEGHEAPYLRGGSNDIIQAGHTFSDEPGIYIPGKLGVRLEDCFVVTEDGNAVYLTERVGGAAKSPWHL</sequence>
<dbReference type="Proteomes" id="UP000054279">
    <property type="component" value="Unassembled WGS sequence"/>
</dbReference>
<evidence type="ECO:0000313" key="3">
    <source>
        <dbReference type="Proteomes" id="UP000054279"/>
    </source>
</evidence>
<dbReference type="EMBL" id="KN837515">
    <property type="protein sequence ID" value="KIJ24222.1"/>
    <property type="molecule type" value="Genomic_DNA"/>
</dbReference>
<dbReference type="SUPFAM" id="SSF55920">
    <property type="entry name" value="Creatinase/aminopeptidase"/>
    <property type="match status" value="1"/>
</dbReference>
<dbReference type="PANTHER" id="PTHR46112">
    <property type="entry name" value="AMINOPEPTIDASE"/>
    <property type="match status" value="1"/>
</dbReference>
<dbReference type="InterPro" id="IPR000994">
    <property type="entry name" value="Pept_M24"/>
</dbReference>
<dbReference type="AlphaFoldDB" id="A0A0C9U527"/>